<evidence type="ECO:0000256" key="2">
    <source>
        <dbReference type="ARBA" id="ARBA00022723"/>
    </source>
</evidence>
<dbReference type="EMBL" id="NEXX01000001">
    <property type="protein sequence ID" value="OUY08409.1"/>
    <property type="molecule type" value="Genomic_DNA"/>
</dbReference>
<dbReference type="Proteomes" id="UP000196536">
    <property type="component" value="Unassembled WGS sequence"/>
</dbReference>
<keyword evidence="7" id="KW-1133">Transmembrane helix</keyword>
<name>A0A1Z9Z1T9_9GAMM</name>
<proteinExistence type="inferred from homology"/>
<evidence type="ECO:0000256" key="4">
    <source>
        <dbReference type="ARBA" id="ARBA00022833"/>
    </source>
</evidence>
<feature type="transmembrane region" description="Helical" evidence="7">
    <location>
        <begin position="97"/>
        <end position="117"/>
    </location>
</feature>
<accession>A0A1Z9Z1T9</accession>
<dbReference type="RefSeq" id="WP_087619052.1">
    <property type="nucleotide sequence ID" value="NZ_NEXX01000001.1"/>
</dbReference>
<keyword evidence="4 6" id="KW-0862">Zinc</keyword>
<evidence type="ECO:0000259" key="8">
    <source>
        <dbReference type="Pfam" id="PF01435"/>
    </source>
</evidence>
<feature type="domain" description="Peptidase M48" evidence="8">
    <location>
        <begin position="156"/>
        <end position="329"/>
    </location>
</feature>
<dbReference type="CDD" id="cd07332">
    <property type="entry name" value="M48C_Oma1_like"/>
    <property type="match status" value="1"/>
</dbReference>
<dbReference type="GO" id="GO:0051603">
    <property type="term" value="P:proteolysis involved in protein catabolic process"/>
    <property type="evidence" value="ECO:0007669"/>
    <property type="project" value="TreeGrafter"/>
</dbReference>
<dbReference type="InterPro" id="IPR001915">
    <property type="entry name" value="Peptidase_M48"/>
</dbReference>
<keyword evidence="2" id="KW-0479">Metal-binding</keyword>
<evidence type="ECO:0000313" key="10">
    <source>
        <dbReference type="Proteomes" id="UP000196536"/>
    </source>
</evidence>
<dbReference type="Gene3D" id="3.30.2010.10">
    <property type="entry name" value="Metalloproteases ('zincins'), catalytic domain"/>
    <property type="match status" value="1"/>
</dbReference>
<evidence type="ECO:0000256" key="5">
    <source>
        <dbReference type="ARBA" id="ARBA00023049"/>
    </source>
</evidence>
<comment type="cofactor">
    <cofactor evidence="6">
        <name>Zn(2+)</name>
        <dbReference type="ChEBI" id="CHEBI:29105"/>
    </cofactor>
    <text evidence="6">Binds 1 zinc ion per subunit.</text>
</comment>
<keyword evidence="7" id="KW-0812">Transmembrane</keyword>
<dbReference type="AlphaFoldDB" id="A0A1Z9Z1T9"/>
<comment type="similarity">
    <text evidence="6">Belongs to the peptidase M48 family.</text>
</comment>
<evidence type="ECO:0000256" key="1">
    <source>
        <dbReference type="ARBA" id="ARBA00022670"/>
    </source>
</evidence>
<dbReference type="PANTHER" id="PTHR22726">
    <property type="entry name" value="METALLOENDOPEPTIDASE OMA1"/>
    <property type="match status" value="1"/>
</dbReference>
<comment type="caution">
    <text evidence="9">The sequence shown here is derived from an EMBL/GenBank/DDBJ whole genome shotgun (WGS) entry which is preliminary data.</text>
</comment>
<dbReference type="InterPro" id="IPR051156">
    <property type="entry name" value="Mito/Outer_Membr_Metalloprot"/>
</dbReference>
<keyword evidence="1 6" id="KW-0645">Protease</keyword>
<gene>
    <name evidence="9" type="ORF">CAP51_01975</name>
</gene>
<evidence type="ECO:0000313" key="9">
    <source>
        <dbReference type="EMBL" id="OUY08409.1"/>
    </source>
</evidence>
<dbReference type="GO" id="GO:0046872">
    <property type="term" value="F:metal ion binding"/>
    <property type="evidence" value="ECO:0007669"/>
    <property type="project" value="UniProtKB-KW"/>
</dbReference>
<evidence type="ECO:0000256" key="7">
    <source>
        <dbReference type="SAM" id="Phobius"/>
    </source>
</evidence>
<evidence type="ECO:0000256" key="3">
    <source>
        <dbReference type="ARBA" id="ARBA00022801"/>
    </source>
</evidence>
<dbReference type="OrthoDB" id="9810445at2"/>
<dbReference type="PANTHER" id="PTHR22726:SF1">
    <property type="entry name" value="METALLOENDOPEPTIDASE OMA1, MITOCHONDRIAL"/>
    <property type="match status" value="1"/>
</dbReference>
<protein>
    <recommendedName>
        <fullName evidence="8">Peptidase M48 domain-containing protein</fullName>
    </recommendedName>
</protein>
<keyword evidence="5 6" id="KW-0482">Metalloprotease</keyword>
<keyword evidence="3 6" id="KW-0378">Hydrolase</keyword>
<keyword evidence="10" id="KW-1185">Reference proteome</keyword>
<keyword evidence="7" id="KW-0472">Membrane</keyword>
<organism evidence="9 10">
    <name type="scientific">Acinetobacter populi</name>
    <dbReference type="NCBI Taxonomy" id="1582270"/>
    <lineage>
        <taxon>Bacteria</taxon>
        <taxon>Pseudomonadati</taxon>
        <taxon>Pseudomonadota</taxon>
        <taxon>Gammaproteobacteria</taxon>
        <taxon>Moraxellales</taxon>
        <taxon>Moraxellaceae</taxon>
        <taxon>Acinetobacter</taxon>
    </lineage>
</organism>
<dbReference type="GO" id="GO:0004222">
    <property type="term" value="F:metalloendopeptidase activity"/>
    <property type="evidence" value="ECO:0007669"/>
    <property type="project" value="InterPro"/>
</dbReference>
<evidence type="ECO:0000256" key="6">
    <source>
        <dbReference type="RuleBase" id="RU003983"/>
    </source>
</evidence>
<sequence>MMTSTQIHYYDGKINHVHLAELLPHPQGAIVRYGNEEKLYTFDQMTYIGALGKILPVIELPHDARIEFLTADVPEWLQLKQRKLSERVHKIEGSWRWIAVSFVAMVVVVVTTFKWGIPFAAHEIAMQLPEKTLNTLGDQAQQFIIDQTEKSELTPQRQQQIRALYQNNIQATRPATIVFRKGGNFIHANALAVPNGTIILTDELVKLTKNDNELLGVLAHEQGHLDQKHSLQQALQSLGITILYVALTGDSSDILSGLPLVMVSAKYSQNFELQADQHAIAEMRRLNISPKYLADFLQRLSKESGEDQEASDFLQSHPTTAKRIAQIEAQSP</sequence>
<reference evidence="9 10" key="1">
    <citation type="submission" date="2017-05" db="EMBL/GenBank/DDBJ databases">
        <title>Acinetobacter populi ANC 5415 (= PBJ7), whole genome shotgun sequencing project.</title>
        <authorList>
            <person name="Nemec A."/>
            <person name="Radolfova-Krizova L."/>
        </authorList>
    </citation>
    <scope>NUCLEOTIDE SEQUENCE [LARGE SCALE GENOMIC DNA]</scope>
    <source>
        <strain evidence="9 10">PBJ7</strain>
    </source>
</reference>
<dbReference type="GO" id="GO:0016020">
    <property type="term" value="C:membrane"/>
    <property type="evidence" value="ECO:0007669"/>
    <property type="project" value="TreeGrafter"/>
</dbReference>
<dbReference type="Pfam" id="PF01435">
    <property type="entry name" value="Peptidase_M48"/>
    <property type="match status" value="1"/>
</dbReference>